<reference evidence="2" key="1">
    <citation type="submission" date="2019-04" db="EMBL/GenBank/DDBJ databases">
        <title>Draft genome sequence of Pseudonocardiaceae bacterium SL3-2-4.</title>
        <authorList>
            <person name="Ningsih F."/>
            <person name="Yokota A."/>
            <person name="Sakai Y."/>
            <person name="Nanatani K."/>
            <person name="Yabe S."/>
            <person name="Oetari A."/>
            <person name="Sjamsuridzal W."/>
        </authorList>
    </citation>
    <scope>NUCLEOTIDE SEQUENCE [LARGE SCALE GENOMIC DNA]</scope>
    <source>
        <strain evidence="2">SL3-2-4</strain>
    </source>
</reference>
<comment type="caution">
    <text evidence="1">The sequence shown here is derived from an EMBL/GenBank/DDBJ whole genome shotgun (WGS) entry which is preliminary data.</text>
</comment>
<proteinExistence type="predicted"/>
<evidence type="ECO:0000313" key="1">
    <source>
        <dbReference type="EMBL" id="GDY33124.1"/>
    </source>
</evidence>
<organism evidence="1 2">
    <name type="scientific">Gandjariella thermophila</name>
    <dbReference type="NCBI Taxonomy" id="1931992"/>
    <lineage>
        <taxon>Bacteria</taxon>
        <taxon>Bacillati</taxon>
        <taxon>Actinomycetota</taxon>
        <taxon>Actinomycetes</taxon>
        <taxon>Pseudonocardiales</taxon>
        <taxon>Pseudonocardiaceae</taxon>
        <taxon>Gandjariella</taxon>
    </lineage>
</organism>
<protein>
    <submittedName>
        <fullName evidence="1">Uncharacterized protein</fullName>
    </submittedName>
</protein>
<dbReference type="Proteomes" id="UP000298860">
    <property type="component" value="Unassembled WGS sequence"/>
</dbReference>
<sequence length="91" mass="10590">MDWRNVWWVRPAHTTEQHAVDGEPEVGVELRTTALCGQAVVIPVRPRFVCVDVRVPPRRCPRCAELVRVAEGRPRQGAPREWVSRMRCHRR</sequence>
<keyword evidence="2" id="KW-1185">Reference proteome</keyword>
<name>A0A4D4JC01_9PSEU</name>
<dbReference type="EMBL" id="BJFL01000034">
    <property type="protein sequence ID" value="GDY33124.1"/>
    <property type="molecule type" value="Genomic_DNA"/>
</dbReference>
<accession>A0A4D4JC01</accession>
<gene>
    <name evidence="1" type="ORF">GTS_47570</name>
</gene>
<dbReference type="AlphaFoldDB" id="A0A4D4JC01"/>
<evidence type="ECO:0000313" key="2">
    <source>
        <dbReference type="Proteomes" id="UP000298860"/>
    </source>
</evidence>